<proteinExistence type="predicted"/>
<name>A0A174F0A6_9CLOT</name>
<gene>
    <name evidence="2" type="ORF">CP373A1_13260</name>
</gene>
<protein>
    <submittedName>
        <fullName evidence="2">Uncharacterized protein</fullName>
    </submittedName>
</protein>
<comment type="caution">
    <text evidence="2">The sequence shown here is derived from an EMBL/GenBank/DDBJ whole genome shotgun (WGS) entry which is preliminary data.</text>
</comment>
<accession>A0A174F0A6</accession>
<organism evidence="2 3">
    <name type="scientific">Clostridium paraputrificum</name>
    <dbReference type="NCBI Taxonomy" id="29363"/>
    <lineage>
        <taxon>Bacteria</taxon>
        <taxon>Bacillati</taxon>
        <taxon>Bacillota</taxon>
        <taxon>Clostridia</taxon>
        <taxon>Eubacteriales</taxon>
        <taxon>Clostridiaceae</taxon>
        <taxon>Clostridium</taxon>
    </lineage>
</organism>
<dbReference type="RefSeq" id="WP_055254392.1">
    <property type="nucleotide sequence ID" value="NZ_CABHIH010000003.1"/>
</dbReference>
<keyword evidence="3" id="KW-1185">Reference proteome</keyword>
<keyword evidence="1" id="KW-1133">Transmembrane helix</keyword>
<feature type="transmembrane region" description="Helical" evidence="1">
    <location>
        <begin position="16"/>
        <end position="35"/>
    </location>
</feature>
<evidence type="ECO:0000256" key="1">
    <source>
        <dbReference type="SAM" id="Phobius"/>
    </source>
</evidence>
<evidence type="ECO:0000313" key="3">
    <source>
        <dbReference type="Proteomes" id="UP000092714"/>
    </source>
</evidence>
<feature type="transmembrane region" description="Helical" evidence="1">
    <location>
        <begin position="47"/>
        <end position="68"/>
    </location>
</feature>
<keyword evidence="1" id="KW-0812">Transmembrane</keyword>
<keyword evidence="1" id="KW-0472">Membrane</keyword>
<dbReference type="EMBL" id="MAPZ01000025">
    <property type="protein sequence ID" value="OBY10064.1"/>
    <property type="molecule type" value="Genomic_DNA"/>
</dbReference>
<sequence length="189" mass="21970">MYKFNENLYKKTKKPSLMDFVFIPLLLIIIIFVFLNLKNKTGNDKNLYLVVLFMSTIFLLLILFELLIPKRMSPLTKKLLKPEIDKLINEGKSLEAIILDNSIEFRGIMKVAVCTSSNNYVGKSFSEIIIDFNEISEVLIKNDNVIINYKKGPSIYNFGVSNYFENSIDFAHELKEKLIRNHSSVHFNY</sequence>
<dbReference type="Proteomes" id="UP000092714">
    <property type="component" value="Unassembled WGS sequence"/>
</dbReference>
<dbReference type="AlphaFoldDB" id="A0A174F0A6"/>
<evidence type="ECO:0000313" key="2">
    <source>
        <dbReference type="EMBL" id="OBY10064.1"/>
    </source>
</evidence>
<reference evidence="2 3" key="1">
    <citation type="submission" date="2016-06" db="EMBL/GenBank/DDBJ databases">
        <authorList>
            <person name="Kjaerup R.B."/>
            <person name="Dalgaard T.S."/>
            <person name="Juul-Madsen H.R."/>
        </authorList>
    </citation>
    <scope>NUCLEOTIDE SEQUENCE [LARGE SCALE GENOMIC DNA]</scope>
    <source>
        <strain evidence="2 3">373-A1</strain>
    </source>
</reference>